<evidence type="ECO:0000256" key="1">
    <source>
        <dbReference type="SAM" id="Phobius"/>
    </source>
</evidence>
<dbReference type="RefSeq" id="WP_331210871.1">
    <property type="nucleotide sequence ID" value="NZ_JAZGQL010000028.1"/>
</dbReference>
<keyword evidence="3" id="KW-1185">Reference proteome</keyword>
<feature type="transmembrane region" description="Helical" evidence="1">
    <location>
        <begin position="56"/>
        <end position="80"/>
    </location>
</feature>
<dbReference type="InterPro" id="IPR036259">
    <property type="entry name" value="MFS_trans_sf"/>
</dbReference>
<keyword evidence="1" id="KW-0472">Membrane</keyword>
<protein>
    <submittedName>
        <fullName evidence="2">Phage holin family protein</fullName>
    </submittedName>
</protein>
<proteinExistence type="predicted"/>
<keyword evidence="1" id="KW-1133">Transmembrane helix</keyword>
<dbReference type="Proteomes" id="UP001339911">
    <property type="component" value="Unassembled WGS sequence"/>
</dbReference>
<sequence>MSDVTRSSAADPDQAPTAELVRQAAEQISHLVRSELALAKAEMTEKGKRAGVGAGLFGGGGLVALYGVAALLASLILGLAEAMPGWLAALIVSVLLFAVAAVLALVGRRQVRQAAPPLPEEAIRSVQADIDEVKERAHR</sequence>
<accession>A0ABU7SLM5</accession>
<organism evidence="2 3">
    <name type="scientific">Plantactinospora veratri</name>
    <dbReference type="NCBI Taxonomy" id="1436122"/>
    <lineage>
        <taxon>Bacteria</taxon>
        <taxon>Bacillati</taxon>
        <taxon>Actinomycetota</taxon>
        <taxon>Actinomycetes</taxon>
        <taxon>Micromonosporales</taxon>
        <taxon>Micromonosporaceae</taxon>
        <taxon>Plantactinospora</taxon>
    </lineage>
</organism>
<dbReference type="EMBL" id="JAZGQL010000028">
    <property type="protein sequence ID" value="MEE6310850.1"/>
    <property type="molecule type" value="Genomic_DNA"/>
</dbReference>
<evidence type="ECO:0000313" key="3">
    <source>
        <dbReference type="Proteomes" id="UP001339911"/>
    </source>
</evidence>
<dbReference type="InterPro" id="IPR009937">
    <property type="entry name" value="Phage_holin_3_6"/>
</dbReference>
<evidence type="ECO:0000313" key="2">
    <source>
        <dbReference type="EMBL" id="MEE6310850.1"/>
    </source>
</evidence>
<dbReference type="SUPFAM" id="SSF103473">
    <property type="entry name" value="MFS general substrate transporter"/>
    <property type="match status" value="1"/>
</dbReference>
<comment type="caution">
    <text evidence="2">The sequence shown here is derived from an EMBL/GenBank/DDBJ whole genome shotgun (WGS) entry which is preliminary data.</text>
</comment>
<reference evidence="2 3" key="1">
    <citation type="submission" date="2024-01" db="EMBL/GenBank/DDBJ databases">
        <title>Genome insights into Plantactinospora veratri sp. nov.</title>
        <authorList>
            <person name="Wang L."/>
        </authorList>
    </citation>
    <scope>NUCLEOTIDE SEQUENCE [LARGE SCALE GENOMIC DNA]</scope>
    <source>
        <strain evidence="2 3">NEAU-FHS4</strain>
    </source>
</reference>
<keyword evidence="1" id="KW-0812">Transmembrane</keyword>
<dbReference type="Pfam" id="PF07332">
    <property type="entry name" value="Phage_holin_3_6"/>
    <property type="match status" value="1"/>
</dbReference>
<name>A0ABU7SLM5_9ACTN</name>
<feature type="transmembrane region" description="Helical" evidence="1">
    <location>
        <begin position="86"/>
        <end position="106"/>
    </location>
</feature>
<gene>
    <name evidence="2" type="ORF">V1634_28815</name>
</gene>